<keyword evidence="3" id="KW-1185">Reference proteome</keyword>
<dbReference type="EMBL" id="KP714102">
    <property type="protein sequence ID" value="AKH40349.1"/>
    <property type="molecule type" value="Genomic_DNA"/>
</dbReference>
<dbReference type="GeneID" id="31079574"/>
<accession>A0A0F7KMV3</accession>
<dbReference type="Proteomes" id="UP000204438">
    <property type="component" value="Segment"/>
</dbReference>
<reference evidence="2" key="3">
    <citation type="journal article" date="2021" name="Virus">
        <title>The discovery, distribution and diversity of DNA viruses associated with Drosophila melanogaster in Europe.</title>
        <authorList>
            <person name="Wallace M.A."/>
            <person name="Coffman K.A."/>
            <person name="Gilbert C."/>
            <person name="Ravindran S."/>
            <person name="Albery G.F."/>
            <person name="Abbott J."/>
            <person name="Argyridou E."/>
            <person name="Bellosta P."/>
            <person name="Betancourt A.J."/>
            <person name="Colinet H."/>
            <person name="Eric K."/>
            <person name="Glaser-Schmitt A."/>
            <person name="Grath S."/>
            <person name="Jelic M."/>
            <person name="Kankare M."/>
            <person name="Kozeretska I."/>
            <person name="Loeschcke V."/>
            <person name="Montchamp-Moreau C."/>
            <person name="Ometto L."/>
            <person name="Onder B.S."/>
            <person name="Orengo D.J."/>
            <person name="Parsch J."/>
            <person name="Pascual M."/>
            <person name="Patenkovic A."/>
            <person name="Puerma E."/>
            <person name="Ritchie M.G."/>
            <person name="Rota-Stabelli O."/>
            <person name="Schou M.F."/>
            <person name="Serga S.V."/>
            <person name="Stamenkovic-Radak M."/>
            <person name="Tanaskovic M."/>
            <person name="Veselinovic M.S."/>
            <person name="Vieira J."/>
            <person name="Vieira C.P."/>
            <person name="Kapun M."/>
            <person name="Flatt T."/>
            <person name="Gonzalez J."/>
            <person name="Staubach F."/>
            <person name="Obbard D.J."/>
        </authorList>
    </citation>
    <scope>NUCLEOTIDE SEQUENCE</scope>
    <source>
        <strain evidence="2">DrosEU46_Kharkiv_2014</strain>
    </source>
</reference>
<dbReference type="RefSeq" id="YP_009345967.1">
    <property type="nucleotide sequence ID" value="NC_033829.1"/>
</dbReference>
<reference evidence="1" key="1">
    <citation type="journal article" date="2015" name="PLoS Biol.">
        <title>The Discovery, Distribution, and Evolution of Viruses Associated with Drosophila melanogaster.</title>
        <authorList>
            <person name="Webster C.L."/>
            <person name="Waldron F.M."/>
            <person name="Robertson S."/>
            <person name="Crowson D."/>
            <person name="Ferrari G."/>
            <person name="Quintana J.F."/>
            <person name="Brouqui J.M."/>
            <person name="Bayne E.H."/>
            <person name="Longdon B."/>
            <person name="Buck A.H."/>
            <person name="Lazzaro B.P."/>
            <person name="Akorli J."/>
            <person name="Haddrill P.R."/>
            <person name="Obbard D.J."/>
        </authorList>
    </citation>
    <scope>NUCLEOTIDE SEQUENCE</scope>
</reference>
<dbReference type="OrthoDB" id="4989at10239"/>
<organism evidence="1">
    <name type="scientific">Kallithea virus</name>
    <dbReference type="NCBI Taxonomy" id="1654582"/>
    <lineage>
        <taxon>Viruses</taxon>
        <taxon>Viruses incertae sedis</taxon>
        <taxon>Naldaviricetes</taxon>
        <taxon>Lefavirales</taxon>
        <taxon>Nudiviridae</taxon>
        <taxon>Alphanudivirus</taxon>
        <taxon>Alphanudivirus dromelanogasteris</taxon>
    </lineage>
</organism>
<name>A0A0F7KMV3_9VIRU</name>
<evidence type="ECO:0000313" key="1">
    <source>
        <dbReference type="EMBL" id="AKH40349.1"/>
    </source>
</evidence>
<proteinExistence type="predicted"/>
<dbReference type="EMBL" id="KX130344">
    <property type="protein sequence ID" value="AQN78576.1"/>
    <property type="molecule type" value="Genomic_DNA"/>
</dbReference>
<protein>
    <submittedName>
        <fullName evidence="2">ACH96155.1 GrBNV gp76-like protein</fullName>
    </submittedName>
    <submittedName>
        <fullName evidence="1">Putative gp76-like protein</fullName>
    </submittedName>
</protein>
<sequence>MFSVRETVATNKELARQRAIEQVVLFGKRPTTFIEKKAAAIIGHPLINPILNCKIRNSLDVILEFSNVENNNDNDNGDGGGYGVNGSTNDVTLPNFEDPELKNRIRHHLDTVNVEIGSTLKFIRKLPILSVQPIQPIEYTSVLAIRRDSAVNLADFENILFNGRVKYRYMRGTSFAAYVYQNILYSLNTYNVESLEGLDVWQARYAVFLKRTNLAEYAAMKAFYIDTVYFQGVGYDTSFVPKYDVANLKPQDPIPYSVTDASQIDYYYKVDVKSVLKIPDEKIGIFLTFPFKDGHYIKPNGRIRYLGLNNNKSINNAILKSSRLMIDNICSLNDLEAALDNAARSVKLDDIIYRAVYSKSLKEQAVALLIIRRIVGNYVRVGKYIIHVPNEMTILSWTKISCDRMPIMLPPIYEDRIQTNIYVAMIRDIAQSCYNKMGACILASKYFVPEINLSSVYQMLKNDSEKYVFFTMVMQEYPTPMYLNARNALNPTFGDSHIDLSKYSQRKRQFVNTSINERLNDITEPLVDTPNYECTPYDCMELYEFHNDQLKVLVETGDVGLDTDQLVNFITLSIL</sequence>
<reference evidence="3" key="2">
    <citation type="submission" date="2016-04" db="EMBL/GenBank/DDBJ databases">
        <title>The complete genome of Kallithea virus.</title>
        <authorList>
            <consortium name="DrosEU Consortium"/>
            <person name="Obbard D.J."/>
            <person name="Serga S."/>
            <person name="Kozeretska I."/>
            <person name="Waldron F.M."/>
            <person name="Webster C.L."/>
            <person name="Staubach F."/>
        </authorList>
    </citation>
    <scope>NUCLEOTIDE SEQUENCE [LARGE SCALE GENOMIC DNA]</scope>
</reference>
<evidence type="ECO:0000313" key="3">
    <source>
        <dbReference type="Proteomes" id="UP000204438"/>
    </source>
</evidence>
<dbReference type="KEGG" id="vg:31079574"/>
<evidence type="ECO:0000313" key="2">
    <source>
        <dbReference type="EMBL" id="AQN78576.1"/>
    </source>
</evidence>